<evidence type="ECO:0000256" key="6">
    <source>
        <dbReference type="ARBA" id="ARBA00023136"/>
    </source>
</evidence>
<dbReference type="PANTHER" id="PTHR37316">
    <property type="entry name" value="TEICHOIC ACID GLYCEROL-PHOSPHATE PRIMASE"/>
    <property type="match status" value="1"/>
</dbReference>
<dbReference type="Gene3D" id="3.40.50.12580">
    <property type="match status" value="1"/>
</dbReference>
<dbReference type="InterPro" id="IPR029044">
    <property type="entry name" value="Nucleotide-diphossugar_trans"/>
</dbReference>
<comment type="subcellular location">
    <subcellularLocation>
        <location evidence="1">Cell membrane</location>
        <topology evidence="1">Peripheral membrane protein</topology>
    </subcellularLocation>
</comment>
<evidence type="ECO:0000259" key="8">
    <source>
        <dbReference type="Pfam" id="PF00535"/>
    </source>
</evidence>
<keyword evidence="4 9" id="KW-0808">Transferase</keyword>
<dbReference type="SUPFAM" id="SSF53756">
    <property type="entry name" value="UDP-Glycosyltransferase/glycogen phosphorylase"/>
    <property type="match status" value="1"/>
</dbReference>
<dbReference type="Proteomes" id="UP000641932">
    <property type="component" value="Unassembled WGS sequence"/>
</dbReference>
<evidence type="ECO:0000256" key="4">
    <source>
        <dbReference type="ARBA" id="ARBA00022679"/>
    </source>
</evidence>
<protein>
    <submittedName>
        <fullName evidence="9">Glycosyl transferase</fullName>
    </submittedName>
</protein>
<comment type="similarity">
    <text evidence="2">Belongs to the CDP-glycerol glycerophosphotransferase family.</text>
</comment>
<feature type="domain" description="Glycosyltransferase 2-like" evidence="8">
    <location>
        <begin position="5"/>
        <end position="170"/>
    </location>
</feature>
<dbReference type="RefSeq" id="WP_189134888.1">
    <property type="nucleotide sequence ID" value="NZ_BMMS01000033.1"/>
</dbReference>
<dbReference type="InterPro" id="IPR043148">
    <property type="entry name" value="TagF_C"/>
</dbReference>
<keyword evidence="5" id="KW-0777">Teichoic acid biosynthesis</keyword>
<proteinExistence type="inferred from homology"/>
<dbReference type="AlphaFoldDB" id="A0A917ZXD5"/>
<sequence length="778" mass="86226">MPRLSIVVPVHNVRGYLSSCLDSILTQSFTDFEVIGVDDASPDGCGRILDEYAARDPRITAVHLPRNVGLGRARNAGAARATGDYLLFLDSDDSYSPGALRAVAERLAATGDPDILVFNHVRTSWRGSGGRSDTVDLLRSAGKDTFTVHERPEYLRLFLVAWNKAYRREFFTGHGLAFAPGLYEDAPVTYRAMLLARSIACLDRVCVEYRQRRQGAITSTPGRKHFDIFPQYDALFDFLDGRPDLDDLAPAVFTLAIGHFLSTVDNPQRVHPADRREFYRAASRFYRRRLPEGFRLPEGPSGERFALLARGAGPAYTAHRNAAARERLRSAAARGLGPHLRRLRRAADRYAYRRLLRLPLDENLAVFTAYWNQGVYCSPAALERAARELAPGLRCVWVVKPSAVESLPPGTDHVEPGTRRYWEVMARAAYFIGNTDFPHDIEKREGSVHVQTHHGTPLKTMGLDRLPRPAAATGVNFGRMLRLADRWDYSVVGNPHSAEVWERAYPAAYRTLAHGTPRNDVFFTATAADVARVRAGLGIAEDRTAVLYAPTRRDYRKGYLPRLDVERLARRLGPGYQLLVRLHHSYAEDPLLAHLAAEGLVLDVSAHPGVEELCLAADALVTDYSSIMFDYACLDRPIVVHADDWPVFTASRGVYFDLLSGAPGDTPGVVARTEDELVEAFVGGLWDSPEAARLRSAFRERFCVFEDGRAAERVIRSVVLGEPDEALPPFAPMAERTPAPGPRPRRTRLVTRKVTGMTAAPLMSGATSSGTASQDTQQ</sequence>
<dbReference type="InterPro" id="IPR051612">
    <property type="entry name" value="Teichoic_Acid_Biosynth"/>
</dbReference>
<dbReference type="CDD" id="cd00761">
    <property type="entry name" value="Glyco_tranf_GTA_type"/>
    <property type="match status" value="1"/>
</dbReference>
<reference evidence="9" key="1">
    <citation type="journal article" date="2014" name="Int. J. Syst. Evol. Microbiol.">
        <title>Complete genome sequence of Corynebacterium casei LMG S-19264T (=DSM 44701T), isolated from a smear-ripened cheese.</title>
        <authorList>
            <consortium name="US DOE Joint Genome Institute (JGI-PGF)"/>
            <person name="Walter F."/>
            <person name="Albersmeier A."/>
            <person name="Kalinowski J."/>
            <person name="Ruckert C."/>
        </authorList>
    </citation>
    <scope>NUCLEOTIDE SEQUENCE</scope>
    <source>
        <strain evidence="9">CGMCC 4.7201</strain>
    </source>
</reference>
<dbReference type="GO" id="GO:0047355">
    <property type="term" value="F:CDP-glycerol glycerophosphotransferase activity"/>
    <property type="evidence" value="ECO:0007669"/>
    <property type="project" value="InterPro"/>
</dbReference>
<evidence type="ECO:0000256" key="1">
    <source>
        <dbReference type="ARBA" id="ARBA00004202"/>
    </source>
</evidence>
<dbReference type="Gene3D" id="3.40.50.11820">
    <property type="match status" value="1"/>
</dbReference>
<evidence type="ECO:0000313" key="9">
    <source>
        <dbReference type="EMBL" id="GGO97403.1"/>
    </source>
</evidence>
<dbReference type="Pfam" id="PF04464">
    <property type="entry name" value="Glyphos_transf"/>
    <property type="match status" value="1"/>
</dbReference>
<evidence type="ECO:0000256" key="5">
    <source>
        <dbReference type="ARBA" id="ARBA00022944"/>
    </source>
</evidence>
<dbReference type="FunFam" id="3.90.550.10:FF:000196">
    <property type="entry name" value="Glycosyl transferase"/>
    <property type="match status" value="1"/>
</dbReference>
<evidence type="ECO:0000256" key="2">
    <source>
        <dbReference type="ARBA" id="ARBA00010488"/>
    </source>
</evidence>
<keyword evidence="10" id="KW-1185">Reference proteome</keyword>
<dbReference type="InterPro" id="IPR043149">
    <property type="entry name" value="TagF_N"/>
</dbReference>
<dbReference type="Gene3D" id="3.90.550.10">
    <property type="entry name" value="Spore Coat Polysaccharide Biosynthesis Protein SpsA, Chain A"/>
    <property type="match status" value="1"/>
</dbReference>
<comment type="caution">
    <text evidence="9">The sequence shown here is derived from an EMBL/GenBank/DDBJ whole genome shotgun (WGS) entry which is preliminary data.</text>
</comment>
<evidence type="ECO:0000256" key="3">
    <source>
        <dbReference type="ARBA" id="ARBA00022475"/>
    </source>
</evidence>
<dbReference type="EMBL" id="BMMS01000033">
    <property type="protein sequence ID" value="GGO97403.1"/>
    <property type="molecule type" value="Genomic_DNA"/>
</dbReference>
<dbReference type="GO" id="GO:0019350">
    <property type="term" value="P:teichoic acid biosynthetic process"/>
    <property type="evidence" value="ECO:0007669"/>
    <property type="project" value="UniProtKB-KW"/>
</dbReference>
<dbReference type="Pfam" id="PF00535">
    <property type="entry name" value="Glycos_transf_2"/>
    <property type="match status" value="1"/>
</dbReference>
<dbReference type="InterPro" id="IPR007554">
    <property type="entry name" value="Glycerophosphate_synth"/>
</dbReference>
<dbReference type="InterPro" id="IPR001173">
    <property type="entry name" value="Glyco_trans_2-like"/>
</dbReference>
<organism evidence="9 10">
    <name type="scientific">Wenjunlia tyrosinilytica</name>
    <dbReference type="NCBI Taxonomy" id="1544741"/>
    <lineage>
        <taxon>Bacteria</taxon>
        <taxon>Bacillati</taxon>
        <taxon>Actinomycetota</taxon>
        <taxon>Actinomycetes</taxon>
        <taxon>Kitasatosporales</taxon>
        <taxon>Streptomycetaceae</taxon>
        <taxon>Wenjunlia</taxon>
    </lineage>
</organism>
<name>A0A917ZXD5_9ACTN</name>
<evidence type="ECO:0000313" key="10">
    <source>
        <dbReference type="Proteomes" id="UP000641932"/>
    </source>
</evidence>
<feature type="region of interest" description="Disordered" evidence="7">
    <location>
        <begin position="729"/>
        <end position="778"/>
    </location>
</feature>
<evidence type="ECO:0000256" key="7">
    <source>
        <dbReference type="SAM" id="MobiDB-lite"/>
    </source>
</evidence>
<keyword evidence="6" id="KW-0472">Membrane</keyword>
<accession>A0A917ZXD5</accession>
<dbReference type="PANTHER" id="PTHR37316:SF3">
    <property type="entry name" value="TEICHOIC ACID GLYCEROL-PHOSPHATE TRANSFERASE"/>
    <property type="match status" value="1"/>
</dbReference>
<gene>
    <name evidence="9" type="ORF">GCM10012280_59140</name>
</gene>
<reference evidence="9" key="2">
    <citation type="submission" date="2020-09" db="EMBL/GenBank/DDBJ databases">
        <authorList>
            <person name="Sun Q."/>
            <person name="Zhou Y."/>
        </authorList>
    </citation>
    <scope>NUCLEOTIDE SEQUENCE</scope>
    <source>
        <strain evidence="9">CGMCC 4.7201</strain>
    </source>
</reference>
<feature type="compositionally biased region" description="Polar residues" evidence="7">
    <location>
        <begin position="765"/>
        <end position="778"/>
    </location>
</feature>
<dbReference type="SUPFAM" id="SSF53448">
    <property type="entry name" value="Nucleotide-diphospho-sugar transferases"/>
    <property type="match status" value="1"/>
</dbReference>
<dbReference type="GO" id="GO:0005886">
    <property type="term" value="C:plasma membrane"/>
    <property type="evidence" value="ECO:0007669"/>
    <property type="project" value="UniProtKB-SubCell"/>
</dbReference>
<keyword evidence="3" id="KW-1003">Cell membrane</keyword>